<organism evidence="1 2">
    <name type="scientific">Metabacillus idriensis</name>
    <dbReference type="NCBI Taxonomy" id="324768"/>
    <lineage>
        <taxon>Bacteria</taxon>
        <taxon>Bacillati</taxon>
        <taxon>Bacillota</taxon>
        <taxon>Bacilli</taxon>
        <taxon>Bacillales</taxon>
        <taxon>Bacillaceae</taxon>
        <taxon>Metabacillus</taxon>
    </lineage>
</organism>
<dbReference type="Proteomes" id="UP000441585">
    <property type="component" value="Unassembled WGS sequence"/>
</dbReference>
<evidence type="ECO:0000313" key="2">
    <source>
        <dbReference type="Proteomes" id="UP000441585"/>
    </source>
</evidence>
<dbReference type="AlphaFoldDB" id="A0A6I2MFF1"/>
<dbReference type="RefSeq" id="WP_070879776.1">
    <property type="nucleotide sequence ID" value="NZ_CAJGAA010000003.1"/>
</dbReference>
<accession>A0A6I2MFF1</accession>
<sequence length="60" mass="7070">MIDESEEIVLKHFSCRWDRIVPIFSLFVFLGSQSDKIVHSKSKFIFKQNKNLHKQKAYAG</sequence>
<gene>
    <name evidence="1" type="ORF">GJU41_18150</name>
</gene>
<protein>
    <submittedName>
        <fullName evidence="1">Uncharacterized protein</fullName>
    </submittedName>
</protein>
<proteinExistence type="predicted"/>
<comment type="caution">
    <text evidence="1">The sequence shown here is derived from an EMBL/GenBank/DDBJ whole genome shotgun (WGS) entry which is preliminary data.</text>
</comment>
<name>A0A6I2MFF1_9BACI</name>
<dbReference type="EMBL" id="WKKF01000007">
    <property type="protein sequence ID" value="MRX55887.1"/>
    <property type="molecule type" value="Genomic_DNA"/>
</dbReference>
<keyword evidence="2" id="KW-1185">Reference proteome</keyword>
<evidence type="ECO:0000313" key="1">
    <source>
        <dbReference type="EMBL" id="MRX55887.1"/>
    </source>
</evidence>
<reference evidence="1 2" key="1">
    <citation type="submission" date="2019-11" db="EMBL/GenBank/DDBJ databases">
        <title>Bacillus idriensis genome.</title>
        <authorList>
            <person name="Konopka E.N."/>
            <person name="Newman J.D."/>
        </authorList>
    </citation>
    <scope>NUCLEOTIDE SEQUENCE [LARGE SCALE GENOMIC DNA]</scope>
    <source>
        <strain evidence="1 2">DSM 19097</strain>
    </source>
</reference>